<proteinExistence type="inferred from homology"/>
<accession>A0ABR2FWJ9</accession>
<dbReference type="EMBL" id="JBBPBM010000004">
    <property type="protein sequence ID" value="KAK8588343.1"/>
    <property type="molecule type" value="Genomic_DNA"/>
</dbReference>
<dbReference type="Gene3D" id="3.40.50.880">
    <property type="match status" value="2"/>
</dbReference>
<gene>
    <name evidence="3" type="ORF">V6N12_022791</name>
</gene>
<feature type="domain" description="DJ-1/PfpI" evidence="2">
    <location>
        <begin position="45"/>
        <end position="101"/>
    </location>
</feature>
<organism evidence="3 4">
    <name type="scientific">Hibiscus sabdariffa</name>
    <name type="common">roselle</name>
    <dbReference type="NCBI Taxonomy" id="183260"/>
    <lineage>
        <taxon>Eukaryota</taxon>
        <taxon>Viridiplantae</taxon>
        <taxon>Streptophyta</taxon>
        <taxon>Embryophyta</taxon>
        <taxon>Tracheophyta</taxon>
        <taxon>Spermatophyta</taxon>
        <taxon>Magnoliopsida</taxon>
        <taxon>eudicotyledons</taxon>
        <taxon>Gunneridae</taxon>
        <taxon>Pentapetalae</taxon>
        <taxon>rosids</taxon>
        <taxon>malvids</taxon>
        <taxon>Malvales</taxon>
        <taxon>Malvaceae</taxon>
        <taxon>Malvoideae</taxon>
        <taxon>Hibiscus</taxon>
    </lineage>
</organism>
<protein>
    <recommendedName>
        <fullName evidence="2">DJ-1/PfpI domain-containing protein</fullName>
    </recommendedName>
</protein>
<reference evidence="3 4" key="1">
    <citation type="journal article" date="2024" name="G3 (Bethesda)">
        <title>Genome assembly of Hibiscus sabdariffa L. provides insights into metabolisms of medicinal natural products.</title>
        <authorList>
            <person name="Kim T."/>
        </authorList>
    </citation>
    <scope>NUCLEOTIDE SEQUENCE [LARGE SCALE GENOMIC DNA]</scope>
    <source>
        <strain evidence="3">TK-2024</strain>
        <tissue evidence="3">Old leaves</tissue>
    </source>
</reference>
<dbReference type="InterPro" id="IPR002818">
    <property type="entry name" value="DJ-1/PfpI"/>
</dbReference>
<evidence type="ECO:0000259" key="2">
    <source>
        <dbReference type="Pfam" id="PF01965"/>
    </source>
</evidence>
<dbReference type="InterPro" id="IPR006286">
    <property type="entry name" value="C56_PfpI-like"/>
</dbReference>
<dbReference type="Pfam" id="PF01965">
    <property type="entry name" value="DJ-1_PfpI"/>
    <property type="match status" value="2"/>
</dbReference>
<evidence type="ECO:0000256" key="1">
    <source>
        <dbReference type="ARBA" id="ARBA00008542"/>
    </source>
</evidence>
<dbReference type="Proteomes" id="UP001472677">
    <property type="component" value="Unassembled WGS sequence"/>
</dbReference>
<dbReference type="InterPro" id="IPR029062">
    <property type="entry name" value="Class_I_gatase-like"/>
</dbReference>
<feature type="domain" description="DJ-1/PfpI" evidence="2">
    <location>
        <begin position="157"/>
        <end position="243"/>
    </location>
</feature>
<comment type="similarity">
    <text evidence="1">Belongs to the peptidase C56 family.</text>
</comment>
<comment type="caution">
    <text evidence="3">The sequence shown here is derived from an EMBL/GenBank/DDBJ whole genome shotgun (WGS) entry which is preliminary data.</text>
</comment>
<dbReference type="SUPFAM" id="SSF52317">
    <property type="entry name" value="Class I glutamine amidotransferase-like"/>
    <property type="match status" value="2"/>
</dbReference>
<name>A0ABR2FWJ9_9ROSI</name>
<evidence type="ECO:0000313" key="3">
    <source>
        <dbReference type="EMBL" id="KAK8588343.1"/>
    </source>
</evidence>
<sequence length="246" mass="27289">MKCWYLSICCKPLEFELTASLPTSYPVTTHKCITAIHDILGFELYSELPGHFFTLNLNFDEVKAECYHALIIPGGRFIELLNVDNKVLSIVKGFADAGKSIVGKWMDWSAYPKYLKTFFEPMGAQIHATRTNSVLFQRGNIMASMSHSALSCKVDTVTPSKKKGKTRVTAAIYDHDGGQVFSETSGHNLFITAEWNDISVYDYDCLVVLGGRSPELLVMNDKAVDLVKEFAEKTGPLLVLCKGNGS</sequence>
<dbReference type="PANTHER" id="PTHR42733">
    <property type="entry name" value="DJ-1 PROTEIN"/>
    <property type="match status" value="1"/>
</dbReference>
<keyword evidence="4" id="KW-1185">Reference proteome</keyword>
<evidence type="ECO:0000313" key="4">
    <source>
        <dbReference type="Proteomes" id="UP001472677"/>
    </source>
</evidence>
<dbReference type="PANTHER" id="PTHR42733:SF9">
    <property type="entry name" value="DJ-1 PROTEIN HOMOLOG E"/>
    <property type="match status" value="1"/>
</dbReference>